<feature type="transmembrane region" description="Helical" evidence="1">
    <location>
        <begin position="62"/>
        <end position="86"/>
    </location>
</feature>
<keyword evidence="1" id="KW-0812">Transmembrane</keyword>
<protein>
    <submittedName>
        <fullName evidence="2">Uncharacterized protein</fullName>
    </submittedName>
</protein>
<gene>
    <name evidence="2" type="ORF">MNBD_CHLOROFLEXI01-26</name>
</gene>
<evidence type="ECO:0000256" key="1">
    <source>
        <dbReference type="SAM" id="Phobius"/>
    </source>
</evidence>
<keyword evidence="1" id="KW-1133">Transmembrane helix</keyword>
<dbReference type="AlphaFoldDB" id="A0A3B0W9L8"/>
<dbReference type="EMBL" id="UOEU01000833">
    <property type="protein sequence ID" value="VAW41266.1"/>
    <property type="molecule type" value="Genomic_DNA"/>
</dbReference>
<name>A0A3B0W9L8_9ZZZZ</name>
<accession>A0A3B0W9L8</accession>
<reference evidence="2" key="1">
    <citation type="submission" date="2018-06" db="EMBL/GenBank/DDBJ databases">
        <authorList>
            <person name="Zhirakovskaya E."/>
        </authorList>
    </citation>
    <scope>NUCLEOTIDE SEQUENCE</scope>
</reference>
<evidence type="ECO:0000313" key="2">
    <source>
        <dbReference type="EMBL" id="VAW41266.1"/>
    </source>
</evidence>
<proteinExistence type="predicted"/>
<keyword evidence="1" id="KW-0472">Membrane</keyword>
<organism evidence="2">
    <name type="scientific">hydrothermal vent metagenome</name>
    <dbReference type="NCBI Taxonomy" id="652676"/>
    <lineage>
        <taxon>unclassified sequences</taxon>
        <taxon>metagenomes</taxon>
        <taxon>ecological metagenomes</taxon>
    </lineage>
</organism>
<sequence>MNMKQTEVSVPKLKKFWQRAIFFFVLSIFFSLLIGWILSLYDPYTLSQTGSGTGRRRATIRLMLTLMTPVGWGWFIFGLMFIGSIVGDWYSYRFKDLPD</sequence>
<feature type="transmembrane region" description="Helical" evidence="1">
    <location>
        <begin position="20"/>
        <end position="41"/>
    </location>
</feature>